<protein>
    <submittedName>
        <fullName evidence="3">EGF-like domain-containing protein</fullName>
    </submittedName>
</protein>
<reference evidence="1 2" key="2">
    <citation type="submission" date="2018-11" db="EMBL/GenBank/DDBJ databases">
        <authorList>
            <consortium name="Pathogen Informatics"/>
        </authorList>
    </citation>
    <scope>NUCLEOTIDE SEQUENCE [LARGE SCALE GENOMIC DNA]</scope>
</reference>
<evidence type="ECO:0000313" key="1">
    <source>
        <dbReference type="EMBL" id="VDK28220.1"/>
    </source>
</evidence>
<evidence type="ECO:0000313" key="3">
    <source>
        <dbReference type="WBParaSite" id="ASIM_0000720301-mRNA-1"/>
    </source>
</evidence>
<organism evidence="3">
    <name type="scientific">Anisakis simplex</name>
    <name type="common">Herring worm</name>
    <dbReference type="NCBI Taxonomy" id="6269"/>
    <lineage>
        <taxon>Eukaryota</taxon>
        <taxon>Metazoa</taxon>
        <taxon>Ecdysozoa</taxon>
        <taxon>Nematoda</taxon>
        <taxon>Chromadorea</taxon>
        <taxon>Rhabditida</taxon>
        <taxon>Spirurina</taxon>
        <taxon>Ascaridomorpha</taxon>
        <taxon>Ascaridoidea</taxon>
        <taxon>Anisakidae</taxon>
        <taxon>Anisakis</taxon>
        <taxon>Anisakis simplex complex</taxon>
    </lineage>
</organism>
<proteinExistence type="predicted"/>
<dbReference type="WBParaSite" id="ASIM_0000720301-mRNA-1">
    <property type="protein sequence ID" value="ASIM_0000720301-mRNA-1"/>
    <property type="gene ID" value="ASIM_0000720301"/>
</dbReference>
<evidence type="ECO:0000313" key="2">
    <source>
        <dbReference type="Proteomes" id="UP000267096"/>
    </source>
</evidence>
<name>A0A0M3JHT9_ANISI</name>
<reference evidence="3" key="1">
    <citation type="submission" date="2017-02" db="UniProtKB">
        <authorList>
            <consortium name="WormBaseParasite"/>
        </authorList>
    </citation>
    <scope>IDENTIFICATION</scope>
</reference>
<gene>
    <name evidence="1" type="ORF">ASIM_LOCUS6970</name>
</gene>
<sequence>SITHTIERKEEVCDPSKVKPCKGYGEVCLTDRNGRSRCICANNGTRVDGVCLGEEIFGLSFLIVFFSSPPIVQLVFHRELVPFS</sequence>
<keyword evidence="2" id="KW-1185">Reference proteome</keyword>
<accession>A0A0M3JHT9</accession>
<dbReference type="AlphaFoldDB" id="A0A0M3JHT9"/>
<dbReference type="Proteomes" id="UP000267096">
    <property type="component" value="Unassembled WGS sequence"/>
</dbReference>
<dbReference type="EMBL" id="UYRR01016055">
    <property type="protein sequence ID" value="VDK28220.1"/>
    <property type="molecule type" value="Genomic_DNA"/>
</dbReference>